<sequence length="34" mass="3815">MNKISNLGCCILQFADLFWVAVHSKKSPNSSTFQ</sequence>
<evidence type="ECO:0000313" key="2">
    <source>
        <dbReference type="Proteomes" id="UP001054252"/>
    </source>
</evidence>
<dbReference type="Proteomes" id="UP001054252">
    <property type="component" value="Unassembled WGS sequence"/>
</dbReference>
<name>A0AAV5JFW2_9ROSI</name>
<keyword evidence="2" id="KW-1185">Reference proteome</keyword>
<organism evidence="1 2">
    <name type="scientific">Rubroshorea leprosula</name>
    <dbReference type="NCBI Taxonomy" id="152421"/>
    <lineage>
        <taxon>Eukaryota</taxon>
        <taxon>Viridiplantae</taxon>
        <taxon>Streptophyta</taxon>
        <taxon>Embryophyta</taxon>
        <taxon>Tracheophyta</taxon>
        <taxon>Spermatophyta</taxon>
        <taxon>Magnoliopsida</taxon>
        <taxon>eudicotyledons</taxon>
        <taxon>Gunneridae</taxon>
        <taxon>Pentapetalae</taxon>
        <taxon>rosids</taxon>
        <taxon>malvids</taxon>
        <taxon>Malvales</taxon>
        <taxon>Dipterocarpaceae</taxon>
        <taxon>Rubroshorea</taxon>
    </lineage>
</organism>
<accession>A0AAV5JFW2</accession>
<proteinExistence type="predicted"/>
<dbReference type="EMBL" id="BPVZ01000038">
    <property type="protein sequence ID" value="GKV13399.1"/>
    <property type="molecule type" value="Genomic_DNA"/>
</dbReference>
<evidence type="ECO:0000313" key="1">
    <source>
        <dbReference type="EMBL" id="GKV13399.1"/>
    </source>
</evidence>
<gene>
    <name evidence="1" type="ORF">SLEP1_g24408</name>
</gene>
<reference evidence="1 2" key="1">
    <citation type="journal article" date="2021" name="Commun. Biol.">
        <title>The genome of Shorea leprosula (Dipterocarpaceae) highlights the ecological relevance of drought in aseasonal tropical rainforests.</title>
        <authorList>
            <person name="Ng K.K.S."/>
            <person name="Kobayashi M.J."/>
            <person name="Fawcett J.A."/>
            <person name="Hatakeyama M."/>
            <person name="Paape T."/>
            <person name="Ng C.H."/>
            <person name="Ang C.C."/>
            <person name="Tnah L.H."/>
            <person name="Lee C.T."/>
            <person name="Nishiyama T."/>
            <person name="Sese J."/>
            <person name="O'Brien M.J."/>
            <person name="Copetti D."/>
            <person name="Mohd Noor M.I."/>
            <person name="Ong R.C."/>
            <person name="Putra M."/>
            <person name="Sireger I.Z."/>
            <person name="Indrioko S."/>
            <person name="Kosugi Y."/>
            <person name="Izuno A."/>
            <person name="Isagi Y."/>
            <person name="Lee S.L."/>
            <person name="Shimizu K.K."/>
        </authorList>
    </citation>
    <scope>NUCLEOTIDE SEQUENCE [LARGE SCALE GENOMIC DNA]</scope>
    <source>
        <strain evidence="1">214</strain>
    </source>
</reference>
<protein>
    <submittedName>
        <fullName evidence="1">Uncharacterized protein</fullName>
    </submittedName>
</protein>
<comment type="caution">
    <text evidence="1">The sequence shown here is derived from an EMBL/GenBank/DDBJ whole genome shotgun (WGS) entry which is preliminary data.</text>
</comment>
<dbReference type="AlphaFoldDB" id="A0AAV5JFW2"/>